<accession>G4TYE9</accession>
<feature type="chain" id="PRO_5003469220" evidence="1">
    <location>
        <begin position="22"/>
        <end position="98"/>
    </location>
</feature>
<dbReference type="Proteomes" id="UP000007148">
    <property type="component" value="Unassembled WGS sequence"/>
</dbReference>
<dbReference type="AlphaFoldDB" id="G4TYE9"/>
<evidence type="ECO:0000256" key="1">
    <source>
        <dbReference type="SAM" id="SignalP"/>
    </source>
</evidence>
<name>G4TYE9_SERID</name>
<sequence length="98" mass="10777">MHNFSNLKMLAIAKNILASLALIGEKECCLVGGLATYMCRQIRKANDIAIVVVNPQADGRVIRNLLCIAFPGSFFLVKPKDPNATWKNLRHRASLDPG</sequence>
<reference evidence="2 3" key="1">
    <citation type="journal article" date="2011" name="PLoS Pathog.">
        <title>Endophytic Life Strategies Decoded by Genome and Transcriptome Analyses of the Mutualistic Root Symbiont Piriformospora indica.</title>
        <authorList>
            <person name="Zuccaro A."/>
            <person name="Lahrmann U."/>
            <person name="Guldener U."/>
            <person name="Langen G."/>
            <person name="Pfiffi S."/>
            <person name="Biedenkopf D."/>
            <person name="Wong P."/>
            <person name="Samans B."/>
            <person name="Grimm C."/>
            <person name="Basiewicz M."/>
            <person name="Murat C."/>
            <person name="Martin F."/>
            <person name="Kogel K.H."/>
        </authorList>
    </citation>
    <scope>NUCLEOTIDE SEQUENCE [LARGE SCALE GENOMIC DNA]</scope>
    <source>
        <strain evidence="2 3">DSM 11827</strain>
    </source>
</reference>
<organism evidence="2 3">
    <name type="scientific">Serendipita indica (strain DSM 11827)</name>
    <name type="common">Root endophyte fungus</name>
    <name type="synonym">Piriformospora indica</name>
    <dbReference type="NCBI Taxonomy" id="1109443"/>
    <lineage>
        <taxon>Eukaryota</taxon>
        <taxon>Fungi</taxon>
        <taxon>Dikarya</taxon>
        <taxon>Basidiomycota</taxon>
        <taxon>Agaricomycotina</taxon>
        <taxon>Agaricomycetes</taxon>
        <taxon>Sebacinales</taxon>
        <taxon>Serendipitaceae</taxon>
        <taxon>Serendipita</taxon>
    </lineage>
</organism>
<dbReference type="HOGENOM" id="CLU_2334448_0_0_1"/>
<dbReference type="InParanoid" id="G4TYE9"/>
<evidence type="ECO:0000313" key="3">
    <source>
        <dbReference type="Proteomes" id="UP000007148"/>
    </source>
</evidence>
<keyword evidence="1" id="KW-0732">Signal</keyword>
<keyword evidence="3" id="KW-1185">Reference proteome</keyword>
<dbReference type="EMBL" id="CAFZ01000707">
    <property type="protein sequence ID" value="CCA76342.1"/>
    <property type="molecule type" value="Genomic_DNA"/>
</dbReference>
<gene>
    <name evidence="2" type="ORF">PIIN_10337</name>
</gene>
<feature type="signal peptide" evidence="1">
    <location>
        <begin position="1"/>
        <end position="21"/>
    </location>
</feature>
<protein>
    <submittedName>
        <fullName evidence="2">Uncharacterized protein</fullName>
    </submittedName>
</protein>
<comment type="caution">
    <text evidence="2">The sequence shown here is derived from an EMBL/GenBank/DDBJ whole genome shotgun (WGS) entry which is preliminary data.</text>
</comment>
<evidence type="ECO:0000313" key="2">
    <source>
        <dbReference type="EMBL" id="CCA76342.1"/>
    </source>
</evidence>
<proteinExistence type="predicted"/>